<evidence type="ECO:0000313" key="2">
    <source>
        <dbReference type="Proteomes" id="UP000494365"/>
    </source>
</evidence>
<accession>A0A6S7BKV8</accession>
<proteinExistence type="predicted"/>
<sequence>MSLKKTSQKDKRDMGTPEAPWQTFSLCYHGLALTKALVASLRLPQRRHDGKVAVANSNQQTTSRIVAACIEHIVFHRYL</sequence>
<dbReference type="Proteomes" id="UP000494365">
    <property type="component" value="Unassembled WGS sequence"/>
</dbReference>
<evidence type="ECO:0000313" key="1">
    <source>
        <dbReference type="EMBL" id="CAB3803997.1"/>
    </source>
</evidence>
<name>A0A6S7BKV8_9BURK</name>
<dbReference type="AlphaFoldDB" id="A0A6S7BKV8"/>
<gene>
    <name evidence="1" type="ORF">LMG28614_05930</name>
</gene>
<keyword evidence="2" id="KW-1185">Reference proteome</keyword>
<organism evidence="1 2">
    <name type="scientific">Paraburkholderia ultramafica</name>
    <dbReference type="NCBI Taxonomy" id="1544867"/>
    <lineage>
        <taxon>Bacteria</taxon>
        <taxon>Pseudomonadati</taxon>
        <taxon>Pseudomonadota</taxon>
        <taxon>Betaproteobacteria</taxon>
        <taxon>Burkholderiales</taxon>
        <taxon>Burkholderiaceae</taxon>
        <taxon>Paraburkholderia</taxon>
    </lineage>
</organism>
<protein>
    <submittedName>
        <fullName evidence="1">Uncharacterized protein</fullName>
    </submittedName>
</protein>
<reference evidence="1 2" key="1">
    <citation type="submission" date="2020-04" db="EMBL/GenBank/DDBJ databases">
        <authorList>
            <person name="De Canck E."/>
        </authorList>
    </citation>
    <scope>NUCLEOTIDE SEQUENCE [LARGE SCALE GENOMIC DNA]</scope>
    <source>
        <strain evidence="1 2">LMG 28614</strain>
    </source>
</reference>
<dbReference type="EMBL" id="CADIKK010000037">
    <property type="protein sequence ID" value="CAB3803997.1"/>
    <property type="molecule type" value="Genomic_DNA"/>
</dbReference>